<keyword evidence="6 9" id="KW-0472">Membrane</keyword>
<feature type="transmembrane region" description="Helical" evidence="9">
    <location>
        <begin position="78"/>
        <end position="99"/>
    </location>
</feature>
<keyword evidence="3 9" id="KW-0812">Transmembrane</keyword>
<evidence type="ECO:0000259" key="10">
    <source>
        <dbReference type="PROSITE" id="PS50262"/>
    </source>
</evidence>
<organism evidence="11 12">
    <name type="scientific">Hypsibius exemplaris</name>
    <name type="common">Freshwater tardigrade</name>
    <dbReference type="NCBI Taxonomy" id="2072580"/>
    <lineage>
        <taxon>Eukaryota</taxon>
        <taxon>Metazoa</taxon>
        <taxon>Ecdysozoa</taxon>
        <taxon>Tardigrada</taxon>
        <taxon>Eutardigrada</taxon>
        <taxon>Parachela</taxon>
        <taxon>Hypsibioidea</taxon>
        <taxon>Hypsibiidae</taxon>
        <taxon>Hypsibius</taxon>
    </lineage>
</organism>
<feature type="domain" description="G-protein coupled receptors family 1 profile" evidence="10">
    <location>
        <begin position="60"/>
        <end position="340"/>
    </location>
</feature>
<gene>
    <name evidence="11" type="ORF">BV898_16370</name>
</gene>
<protein>
    <recommendedName>
        <fullName evidence="10">G-protein coupled receptors family 1 profile domain-containing protein</fullName>
    </recommendedName>
</protein>
<name>A0A9X6NLU4_HYPEX</name>
<sequence length="353" mass="39280">MSATLATSFRNASNFTIPCIYHNDSKLYNGTTTVAFSQSAFQRIFMPTFIVCIVVFGVTLNGVGVVDFFRSHVPKTPFNINIVHLLSLNIVLVLTQQVMNSIGVFYPGRRGWLLGNRACDLYLFCNTMLNALIVNSHGLLALNRTWAIMHPFSYRSHNTNKLSVQLIAWLWIYILLMELPLWLMDLITYRKPVETNGCIINSLAQPVYNTVVVLFISTLPVLAVWVAYIVVIVYKIQRRKVLRVRPFDNSASGTLQHAAGAGENVGSGSAIGTGQRLAKKRQSRSFVIMTLLTVGVTVCYGPRTVLNALRSFTNISTTSDVQQNTALLISCQVVVDPVLLMLTPKFLQRGSRS</sequence>
<accession>A0A9X6NLU4</accession>
<dbReference type="GO" id="GO:0007218">
    <property type="term" value="P:neuropeptide signaling pathway"/>
    <property type="evidence" value="ECO:0007669"/>
    <property type="project" value="TreeGrafter"/>
</dbReference>
<feature type="transmembrane region" description="Helical" evidence="9">
    <location>
        <begin position="44"/>
        <end position="66"/>
    </location>
</feature>
<proteinExistence type="predicted"/>
<feature type="transmembrane region" description="Helical" evidence="9">
    <location>
        <begin position="211"/>
        <end position="234"/>
    </location>
</feature>
<dbReference type="InterPro" id="IPR017452">
    <property type="entry name" value="GPCR_Rhodpsn_7TM"/>
</dbReference>
<evidence type="ECO:0000256" key="3">
    <source>
        <dbReference type="ARBA" id="ARBA00022692"/>
    </source>
</evidence>
<dbReference type="AlphaFoldDB" id="A0A9X6NLU4"/>
<dbReference type="CDD" id="cd00637">
    <property type="entry name" value="7tm_classA_rhodopsin-like"/>
    <property type="match status" value="1"/>
</dbReference>
<dbReference type="GO" id="GO:0005886">
    <property type="term" value="C:plasma membrane"/>
    <property type="evidence" value="ECO:0007669"/>
    <property type="project" value="UniProtKB-SubCell"/>
</dbReference>
<keyword evidence="7" id="KW-0675">Receptor</keyword>
<keyword evidence="8" id="KW-0807">Transducer</keyword>
<evidence type="ECO:0000256" key="9">
    <source>
        <dbReference type="SAM" id="Phobius"/>
    </source>
</evidence>
<dbReference type="GO" id="GO:0008528">
    <property type="term" value="F:G protein-coupled peptide receptor activity"/>
    <property type="evidence" value="ECO:0007669"/>
    <property type="project" value="TreeGrafter"/>
</dbReference>
<feature type="transmembrane region" description="Helical" evidence="9">
    <location>
        <begin position="286"/>
        <end position="306"/>
    </location>
</feature>
<evidence type="ECO:0000313" key="12">
    <source>
        <dbReference type="Proteomes" id="UP000192578"/>
    </source>
</evidence>
<feature type="transmembrane region" description="Helical" evidence="9">
    <location>
        <begin position="121"/>
        <end position="142"/>
    </location>
</feature>
<dbReference type="EMBL" id="MTYJ01000243">
    <property type="protein sequence ID" value="OWA51909.1"/>
    <property type="molecule type" value="Genomic_DNA"/>
</dbReference>
<dbReference type="OrthoDB" id="9370401at2759"/>
<evidence type="ECO:0000256" key="7">
    <source>
        <dbReference type="ARBA" id="ARBA00023170"/>
    </source>
</evidence>
<feature type="transmembrane region" description="Helical" evidence="9">
    <location>
        <begin position="162"/>
        <end position="183"/>
    </location>
</feature>
<dbReference type="Gene3D" id="1.20.1070.10">
    <property type="entry name" value="Rhodopsin 7-helix transmembrane proteins"/>
    <property type="match status" value="1"/>
</dbReference>
<dbReference type="PANTHER" id="PTHR24230">
    <property type="entry name" value="G-PROTEIN COUPLED RECEPTOR"/>
    <property type="match status" value="1"/>
</dbReference>
<keyword evidence="2" id="KW-1003">Cell membrane</keyword>
<evidence type="ECO:0000256" key="2">
    <source>
        <dbReference type="ARBA" id="ARBA00022475"/>
    </source>
</evidence>
<evidence type="ECO:0000313" key="11">
    <source>
        <dbReference type="EMBL" id="OWA51909.1"/>
    </source>
</evidence>
<evidence type="ECO:0000256" key="4">
    <source>
        <dbReference type="ARBA" id="ARBA00022989"/>
    </source>
</evidence>
<evidence type="ECO:0000256" key="5">
    <source>
        <dbReference type="ARBA" id="ARBA00023040"/>
    </source>
</evidence>
<comment type="subcellular location">
    <subcellularLocation>
        <location evidence="1">Cell membrane</location>
        <topology evidence="1">Multi-pass membrane protein</topology>
    </subcellularLocation>
</comment>
<dbReference type="Pfam" id="PF00001">
    <property type="entry name" value="7tm_1"/>
    <property type="match status" value="1"/>
</dbReference>
<dbReference type="PROSITE" id="PS50262">
    <property type="entry name" value="G_PROTEIN_RECEP_F1_2"/>
    <property type="match status" value="1"/>
</dbReference>
<dbReference type="Proteomes" id="UP000192578">
    <property type="component" value="Unassembled WGS sequence"/>
</dbReference>
<evidence type="ECO:0000256" key="8">
    <source>
        <dbReference type="ARBA" id="ARBA00023224"/>
    </source>
</evidence>
<reference evidence="12" key="1">
    <citation type="submission" date="2017-01" db="EMBL/GenBank/DDBJ databases">
        <title>Comparative genomics of anhydrobiosis in the tardigrade Hypsibius dujardini.</title>
        <authorList>
            <person name="Yoshida Y."/>
            <person name="Koutsovoulos G."/>
            <person name="Laetsch D."/>
            <person name="Stevens L."/>
            <person name="Kumar S."/>
            <person name="Horikawa D."/>
            <person name="Ishino K."/>
            <person name="Komine S."/>
            <person name="Tomita M."/>
            <person name="Blaxter M."/>
            <person name="Arakawa K."/>
        </authorList>
    </citation>
    <scope>NUCLEOTIDE SEQUENCE [LARGE SCALE GENOMIC DNA]</scope>
    <source>
        <strain evidence="12">Z151</strain>
    </source>
</reference>
<dbReference type="SUPFAM" id="SSF81321">
    <property type="entry name" value="Family A G protein-coupled receptor-like"/>
    <property type="match status" value="1"/>
</dbReference>
<keyword evidence="5" id="KW-0297">G-protein coupled receptor</keyword>
<evidence type="ECO:0000256" key="6">
    <source>
        <dbReference type="ARBA" id="ARBA00023136"/>
    </source>
</evidence>
<comment type="caution">
    <text evidence="11">The sequence shown here is derived from an EMBL/GenBank/DDBJ whole genome shotgun (WGS) entry which is preliminary data.</text>
</comment>
<keyword evidence="12" id="KW-1185">Reference proteome</keyword>
<keyword evidence="4 9" id="KW-1133">Transmembrane helix</keyword>
<evidence type="ECO:0000256" key="1">
    <source>
        <dbReference type="ARBA" id="ARBA00004651"/>
    </source>
</evidence>
<dbReference type="InterPro" id="IPR000276">
    <property type="entry name" value="GPCR_Rhodpsn"/>
</dbReference>